<evidence type="ECO:0000256" key="9">
    <source>
        <dbReference type="PIRNR" id="PIRNR003128"/>
    </source>
</evidence>
<dbReference type="EMBL" id="QPGR01000016">
    <property type="protein sequence ID" value="TBR79392.1"/>
    <property type="molecule type" value="Genomic_DNA"/>
</dbReference>
<sequence length="507" mass="58977">MINRILIKDNLAFKNVELNLAPGLTVFTGLSGAGKSVLFKAILSAFALCESDAKCVELSLDDELNLEEFGIENEEENIFKLLKEKTTKYFINNQSISKKSLNLLSKSFVKYLSVKENNEFNNEKLLGLLDALEKEKNPDFKKFKEEFEINFKEYEKLSQELNKILEEEKKIEELKELALMQVEKISNINPKIGEYEELLKLKKKLSKKDKIDEAWMRASAIFDLEQVVINALNLSEVNSDFFTECLNELRIICENQKMEEMDFDIEQLLDRIENLSYLVKRYESIENALEVLEQKKQELNHYENLNFEKKELEKKINELEKKINVACDKLTQIRFKNLKELENHFNGYLKNLYMKDLKFNFLQNEKITLQGRDKLELNINETNLKKLSSGELNRLRLALIATECKILGFGKGIIFLDEIDANLSGKEAMSIAKVLNELSSFYQIFAISHLPQLSSKAHNHFLIEKDINESKVIKLEKHERVRELARMISGELINDEALEFAKTLLKD</sequence>
<dbReference type="Pfam" id="PF13476">
    <property type="entry name" value="AAA_23"/>
    <property type="match status" value="1"/>
</dbReference>
<evidence type="ECO:0000259" key="11">
    <source>
        <dbReference type="SMART" id="SM00382"/>
    </source>
</evidence>
<dbReference type="AlphaFoldDB" id="A0A4Q9JST6"/>
<evidence type="ECO:0000256" key="8">
    <source>
        <dbReference type="ARBA" id="ARBA00033408"/>
    </source>
</evidence>
<dbReference type="InterPro" id="IPR003593">
    <property type="entry name" value="AAA+_ATPase"/>
</dbReference>
<dbReference type="InterPro" id="IPR038729">
    <property type="entry name" value="Rad50/SbcC_AAA"/>
</dbReference>
<feature type="coiled-coil region" evidence="10">
    <location>
        <begin position="265"/>
        <end position="329"/>
    </location>
</feature>
<evidence type="ECO:0000256" key="6">
    <source>
        <dbReference type="ARBA" id="ARBA00022840"/>
    </source>
</evidence>
<evidence type="ECO:0000256" key="7">
    <source>
        <dbReference type="ARBA" id="ARBA00023204"/>
    </source>
</evidence>
<comment type="caution">
    <text evidence="12">The sequence shown here is derived from an EMBL/GenBank/DDBJ whole genome shotgun (WGS) entry which is preliminary data.</text>
</comment>
<protein>
    <recommendedName>
        <fullName evidence="3 9">DNA repair protein RecN</fullName>
    </recommendedName>
    <alternativeName>
        <fullName evidence="8 9">Recombination protein N</fullName>
    </alternativeName>
</protein>
<feature type="domain" description="AAA+ ATPase" evidence="11">
    <location>
        <begin position="21"/>
        <end position="482"/>
    </location>
</feature>
<feature type="coiled-coil region" evidence="10">
    <location>
        <begin position="115"/>
        <end position="177"/>
    </location>
</feature>
<evidence type="ECO:0000256" key="4">
    <source>
        <dbReference type="ARBA" id="ARBA00022741"/>
    </source>
</evidence>
<comment type="function">
    <text evidence="1 9">May be involved in recombinational repair of damaged DNA.</text>
</comment>
<keyword evidence="4" id="KW-0547">Nucleotide-binding</keyword>
<dbReference type="SMART" id="SM00382">
    <property type="entry name" value="AAA"/>
    <property type="match status" value="1"/>
</dbReference>
<keyword evidence="7 9" id="KW-0234">DNA repair</keyword>
<evidence type="ECO:0000256" key="3">
    <source>
        <dbReference type="ARBA" id="ARBA00021315"/>
    </source>
</evidence>
<evidence type="ECO:0000256" key="10">
    <source>
        <dbReference type="SAM" id="Coils"/>
    </source>
</evidence>
<dbReference type="OrthoDB" id="9806954at2"/>
<comment type="similarity">
    <text evidence="2 9">Belongs to the RecN family.</text>
</comment>
<accession>A0A4Q9JST6</accession>
<evidence type="ECO:0000256" key="2">
    <source>
        <dbReference type="ARBA" id="ARBA00009441"/>
    </source>
</evidence>
<proteinExistence type="inferred from homology"/>
<evidence type="ECO:0000256" key="5">
    <source>
        <dbReference type="ARBA" id="ARBA00022763"/>
    </source>
</evidence>
<organism evidence="12 13">
    <name type="scientific">Campylobacter novaezeelandiae</name>
    <dbReference type="NCBI Taxonomy" id="2267891"/>
    <lineage>
        <taxon>Bacteria</taxon>
        <taxon>Pseudomonadati</taxon>
        <taxon>Campylobacterota</taxon>
        <taxon>Epsilonproteobacteria</taxon>
        <taxon>Campylobacterales</taxon>
        <taxon>Campylobacteraceae</taxon>
        <taxon>Campylobacter</taxon>
    </lineage>
</organism>
<evidence type="ECO:0000256" key="1">
    <source>
        <dbReference type="ARBA" id="ARBA00003618"/>
    </source>
</evidence>
<dbReference type="Proteomes" id="UP000292583">
    <property type="component" value="Unassembled WGS sequence"/>
</dbReference>
<dbReference type="Gene3D" id="3.40.50.300">
    <property type="entry name" value="P-loop containing nucleotide triphosphate hydrolases"/>
    <property type="match status" value="2"/>
</dbReference>
<dbReference type="SUPFAM" id="SSF52540">
    <property type="entry name" value="P-loop containing nucleoside triphosphate hydrolases"/>
    <property type="match status" value="1"/>
</dbReference>
<keyword evidence="13" id="KW-1185">Reference proteome</keyword>
<dbReference type="GO" id="GO:0016887">
    <property type="term" value="F:ATP hydrolysis activity"/>
    <property type="evidence" value="ECO:0007669"/>
    <property type="project" value="InterPro"/>
</dbReference>
<dbReference type="GO" id="GO:0006302">
    <property type="term" value="P:double-strand break repair"/>
    <property type="evidence" value="ECO:0007669"/>
    <property type="project" value="InterPro"/>
</dbReference>
<evidence type="ECO:0000313" key="13">
    <source>
        <dbReference type="Proteomes" id="UP000292583"/>
    </source>
</evidence>
<dbReference type="GO" id="GO:0009432">
    <property type="term" value="P:SOS response"/>
    <property type="evidence" value="ECO:0007669"/>
    <property type="project" value="TreeGrafter"/>
</dbReference>
<dbReference type="InterPro" id="IPR004604">
    <property type="entry name" value="DNA_recomb/repair_RecN"/>
</dbReference>
<keyword evidence="6" id="KW-0067">ATP-binding</keyword>
<dbReference type="GO" id="GO:0006310">
    <property type="term" value="P:DNA recombination"/>
    <property type="evidence" value="ECO:0007669"/>
    <property type="project" value="InterPro"/>
</dbReference>
<name>A0A4Q9JST6_9BACT</name>
<dbReference type="PIRSF" id="PIRSF003128">
    <property type="entry name" value="RecN"/>
    <property type="match status" value="1"/>
</dbReference>
<evidence type="ECO:0000313" key="12">
    <source>
        <dbReference type="EMBL" id="TBR79392.1"/>
    </source>
</evidence>
<keyword evidence="5 9" id="KW-0227">DNA damage</keyword>
<dbReference type="GO" id="GO:0005524">
    <property type="term" value="F:ATP binding"/>
    <property type="evidence" value="ECO:0007669"/>
    <property type="project" value="UniProtKB-KW"/>
</dbReference>
<dbReference type="InterPro" id="IPR027417">
    <property type="entry name" value="P-loop_NTPase"/>
</dbReference>
<gene>
    <name evidence="12" type="ORF">DU473_07270</name>
</gene>
<dbReference type="GO" id="GO:0043590">
    <property type="term" value="C:bacterial nucleoid"/>
    <property type="evidence" value="ECO:0007669"/>
    <property type="project" value="TreeGrafter"/>
</dbReference>
<keyword evidence="10" id="KW-0175">Coiled coil</keyword>
<dbReference type="PANTHER" id="PTHR11059:SF0">
    <property type="entry name" value="DNA REPAIR PROTEIN RECN"/>
    <property type="match status" value="1"/>
</dbReference>
<reference evidence="12 13" key="1">
    <citation type="submission" date="2018-07" db="EMBL/GenBank/DDBJ databases">
        <title>Campylobacter zealandensis sp. nov., isolated from birds and water in New Zealand.</title>
        <authorList>
            <person name="Wilkinson D.A."/>
            <person name="Biggs P.J."/>
            <person name="French N.P."/>
            <person name="Midwinter A.C."/>
        </authorList>
    </citation>
    <scope>NUCLEOTIDE SEQUENCE [LARGE SCALE GENOMIC DNA]</scope>
    <source>
        <strain evidence="12 13">B423b</strain>
    </source>
</reference>
<dbReference type="RefSeq" id="WP_131186875.1">
    <property type="nucleotide sequence ID" value="NZ_QPGR01000016.1"/>
</dbReference>
<dbReference type="PANTHER" id="PTHR11059">
    <property type="entry name" value="DNA REPAIR PROTEIN RECN"/>
    <property type="match status" value="1"/>
</dbReference>